<sequence>MSTYINVTVGKTGLSDKAKQQTNANRQAKLEADARDKAEVEGKRQRDANRAEQGIGPDGKPLYGQPLQTAARKDEPAAFRQIDTVIVNGIGIKVEYSTALASGDVDWTVKVSIGAFTSTEATQFIYPYRTNAWNVAPTPSGLPTTWTALPRDVGLVDQYGNYFLDSSDIFYDDSNHAGGTYSIARDISGNLDLNVNNSRLIPLPDGQGGAYIIFLLNRLHRKRVDRITKTATTSRSLASYKRVGNPIQPNLYPGWYEINWSTNPTCSAESTDFNMTPESIAALNKVLAHYWAGVNTVTATRAAVKDLSFSDYAVHLYRVSKQGVVAEVEVPTTLQSWLQSINPPLEINSTVTTSSGSSVNLNSNWITSGTYEKTNNWDGSHGDFCFPNIQYQEVVSQNTIQPFSYSTFDSASYYASAPVVDLSTYENTLLFLLGGVSSTGYHARGPSFAYAYGKNIKALTSGQRTDYVYMEDSFLGAKPKRYAASCVLSEQCMPFNSYALDWASSASRPPSYGSLSPLGTYKALRQETTTVPAYLQSGYTLYYLTNWGSASLCRKGLALLGL</sequence>
<organism evidence="2 3">
    <name type="scientific">Candidatus Fonsibacter lacus</name>
    <dbReference type="NCBI Taxonomy" id="2576439"/>
    <lineage>
        <taxon>Bacteria</taxon>
        <taxon>Pseudomonadati</taxon>
        <taxon>Pseudomonadota</taxon>
        <taxon>Alphaproteobacteria</taxon>
        <taxon>Candidatus Pelagibacterales</taxon>
        <taxon>Candidatus Pelagibacterales incertae sedis</taxon>
        <taxon>Candidatus Fonsibacter</taxon>
    </lineage>
</organism>
<dbReference type="AlphaFoldDB" id="A0A964UZ21"/>
<reference evidence="2" key="1">
    <citation type="submission" date="2018-10" db="EMBL/GenBank/DDBJ databases">
        <title>Iterative Subtractive Binning of Freshwater Chronoseries Metagenomes Recovers Nearly Complete Genomes from over Four Hundred Novel Species.</title>
        <authorList>
            <person name="Rodriguez-R L.M."/>
            <person name="Tsementzi D."/>
            <person name="Luo C."/>
            <person name="Konstantinidis K.T."/>
        </authorList>
    </citation>
    <scope>NUCLEOTIDE SEQUENCE</scope>
    <source>
        <strain evidence="2">WB7_6_001</strain>
    </source>
</reference>
<feature type="compositionally biased region" description="Basic and acidic residues" evidence="1">
    <location>
        <begin position="28"/>
        <end position="50"/>
    </location>
</feature>
<name>A0A964UZ21_9PROT</name>
<evidence type="ECO:0000256" key="1">
    <source>
        <dbReference type="SAM" id="MobiDB-lite"/>
    </source>
</evidence>
<dbReference type="EMBL" id="RGET01000002">
    <property type="protein sequence ID" value="NBN87550.1"/>
    <property type="molecule type" value="Genomic_DNA"/>
</dbReference>
<proteinExistence type="predicted"/>
<dbReference type="Proteomes" id="UP000713222">
    <property type="component" value="Unassembled WGS sequence"/>
</dbReference>
<protein>
    <submittedName>
        <fullName evidence="2">Uncharacterized protein</fullName>
    </submittedName>
</protein>
<gene>
    <name evidence="2" type="ORF">EBV32_00425</name>
</gene>
<comment type="caution">
    <text evidence="2">The sequence shown here is derived from an EMBL/GenBank/DDBJ whole genome shotgun (WGS) entry which is preliminary data.</text>
</comment>
<evidence type="ECO:0000313" key="2">
    <source>
        <dbReference type="EMBL" id="NBN87550.1"/>
    </source>
</evidence>
<evidence type="ECO:0000313" key="3">
    <source>
        <dbReference type="Proteomes" id="UP000713222"/>
    </source>
</evidence>
<accession>A0A964UZ21</accession>
<feature type="region of interest" description="Disordered" evidence="1">
    <location>
        <begin position="16"/>
        <end position="75"/>
    </location>
</feature>